<dbReference type="Gene3D" id="3.80.10.10">
    <property type="entry name" value="Ribonuclease Inhibitor"/>
    <property type="match status" value="1"/>
</dbReference>
<organism evidence="2 3">
    <name type="scientific">Adineta ricciae</name>
    <name type="common">Rotifer</name>
    <dbReference type="NCBI Taxonomy" id="249248"/>
    <lineage>
        <taxon>Eukaryota</taxon>
        <taxon>Metazoa</taxon>
        <taxon>Spiralia</taxon>
        <taxon>Gnathifera</taxon>
        <taxon>Rotifera</taxon>
        <taxon>Eurotatoria</taxon>
        <taxon>Bdelloidea</taxon>
        <taxon>Adinetida</taxon>
        <taxon>Adinetidae</taxon>
        <taxon>Adineta</taxon>
    </lineage>
</organism>
<proteinExistence type="predicted"/>
<feature type="domain" description="F-box" evidence="1">
    <location>
        <begin position="1"/>
        <end position="51"/>
    </location>
</feature>
<dbReference type="SUPFAM" id="SSF81383">
    <property type="entry name" value="F-box domain"/>
    <property type="match status" value="1"/>
</dbReference>
<protein>
    <recommendedName>
        <fullName evidence="1">F-box domain-containing protein</fullName>
    </recommendedName>
</protein>
<dbReference type="PROSITE" id="PS50181">
    <property type="entry name" value="FBOX"/>
    <property type="match status" value="1"/>
</dbReference>
<accession>A0A815CVI5</accession>
<evidence type="ECO:0000313" key="3">
    <source>
        <dbReference type="Proteomes" id="UP000663828"/>
    </source>
</evidence>
<dbReference type="InterPro" id="IPR001810">
    <property type="entry name" value="F-box_dom"/>
</dbReference>
<dbReference type="Proteomes" id="UP000663828">
    <property type="component" value="Unassembled WGS sequence"/>
</dbReference>
<gene>
    <name evidence="2" type="ORF">XAT740_LOCUS28264</name>
</gene>
<name>A0A815CVI5_ADIRI</name>
<dbReference type="SUPFAM" id="SSF52047">
    <property type="entry name" value="RNI-like"/>
    <property type="match status" value="1"/>
</dbReference>
<keyword evidence="3" id="KW-1185">Reference proteome</keyword>
<dbReference type="AlphaFoldDB" id="A0A815CVI5"/>
<evidence type="ECO:0000313" key="2">
    <source>
        <dbReference type="EMBL" id="CAF1289587.1"/>
    </source>
</evidence>
<evidence type="ECO:0000259" key="1">
    <source>
        <dbReference type="PROSITE" id="PS50181"/>
    </source>
</evidence>
<dbReference type="InterPro" id="IPR032675">
    <property type="entry name" value="LRR_dom_sf"/>
</dbReference>
<comment type="caution">
    <text evidence="2">The sequence shown here is derived from an EMBL/GenBank/DDBJ whole genome shotgun (WGS) entry which is preliminary data.</text>
</comment>
<reference evidence="2" key="1">
    <citation type="submission" date="2021-02" db="EMBL/GenBank/DDBJ databases">
        <authorList>
            <person name="Nowell W R."/>
        </authorList>
    </citation>
    <scope>NUCLEOTIDE SEQUENCE</scope>
</reference>
<dbReference type="EMBL" id="CAJNOR010002404">
    <property type="protein sequence ID" value="CAF1289587.1"/>
    <property type="molecule type" value="Genomic_DNA"/>
</dbReference>
<dbReference type="InterPro" id="IPR036047">
    <property type="entry name" value="F-box-like_dom_sf"/>
</dbReference>
<sequence length="307" mass="36359">MNKFEDMPNEILLDVFQYFDARDLFQLFYQLNTRFNNLLKSSQQLNLFFHMQIFADNQINDHHLFPNFTHTLIVGRAILIDLNQFHNIHSLKLECPLKRVLSQLTSQNLPYLEHLSISHLGTTYRTLCSTFHPFFLPIDTLTTADEWTSLPSLRTLRISRITLVVYQAILKACQHLHSLELAMFSCDDSTLNIESHSKLKRLVMDVGDMKWPWTDHVFDSYLSCVPNIEHLIVYRSMFSSKLTDSLLEYDWLASKLSVYLAFLQQFKFYFKIIQGQIYNESNVLSQLEEKFLNFHCHKYHSRLIIYQ</sequence>